<evidence type="ECO:0000256" key="2">
    <source>
        <dbReference type="ARBA" id="ARBA00022908"/>
    </source>
</evidence>
<dbReference type="KEGG" id="cbot:ATE48_18615"/>
<dbReference type="OrthoDB" id="7615137at2"/>
<evidence type="ECO:0000256" key="5">
    <source>
        <dbReference type="PROSITE-ProRule" id="PRU01248"/>
    </source>
</evidence>
<dbReference type="InterPro" id="IPR050808">
    <property type="entry name" value="Phage_Integrase"/>
</dbReference>
<dbReference type="SUPFAM" id="SSF56349">
    <property type="entry name" value="DNA breaking-rejoining enzymes"/>
    <property type="match status" value="1"/>
</dbReference>
<dbReference type="InterPro" id="IPR011010">
    <property type="entry name" value="DNA_brk_join_enz"/>
</dbReference>
<evidence type="ECO:0000256" key="3">
    <source>
        <dbReference type="ARBA" id="ARBA00023125"/>
    </source>
</evidence>
<gene>
    <name evidence="8" type="ORF">ATE48_18615</name>
</gene>
<dbReference type="InterPro" id="IPR013762">
    <property type="entry name" value="Integrase-like_cat_sf"/>
</dbReference>
<evidence type="ECO:0000259" key="7">
    <source>
        <dbReference type="PROSITE" id="PS51900"/>
    </source>
</evidence>
<comment type="similarity">
    <text evidence="1">Belongs to the 'phage' integrase family.</text>
</comment>
<evidence type="ECO:0000256" key="4">
    <source>
        <dbReference type="ARBA" id="ARBA00023172"/>
    </source>
</evidence>
<name>A0A1B1AMI2_9PROT</name>
<dbReference type="EMBL" id="CP013244">
    <property type="protein sequence ID" value="ANP47764.1"/>
    <property type="molecule type" value="Genomic_DNA"/>
</dbReference>
<organism evidence="8 9">
    <name type="scientific">Candidatus Viadribacter manganicus</name>
    <dbReference type="NCBI Taxonomy" id="1759059"/>
    <lineage>
        <taxon>Bacteria</taxon>
        <taxon>Pseudomonadati</taxon>
        <taxon>Pseudomonadota</taxon>
        <taxon>Alphaproteobacteria</taxon>
        <taxon>Hyphomonadales</taxon>
        <taxon>Hyphomonadaceae</taxon>
        <taxon>Candidatus Viadribacter</taxon>
    </lineage>
</organism>
<feature type="domain" description="Tyr recombinase" evidence="6">
    <location>
        <begin position="239"/>
        <end position="425"/>
    </location>
</feature>
<evidence type="ECO:0000259" key="6">
    <source>
        <dbReference type="PROSITE" id="PS51898"/>
    </source>
</evidence>
<evidence type="ECO:0000313" key="9">
    <source>
        <dbReference type="Proteomes" id="UP000092498"/>
    </source>
</evidence>
<dbReference type="Gene3D" id="3.30.160.390">
    <property type="entry name" value="Integrase, DNA-binding domain"/>
    <property type="match status" value="1"/>
</dbReference>
<dbReference type="CDD" id="cd00796">
    <property type="entry name" value="INT_Rci_Hp1_C"/>
    <property type="match status" value="1"/>
</dbReference>
<accession>A0A1B1AMI2</accession>
<sequence length="452" mass="49435">MAGGGCFGGVLTKKVNITNRLIERLTPRAERFDIFDGTIRGFHLRVHPNGSMTYRLKYVADGRQRAMTIGEHGAPWTADAARTQAEVLRGIVKAGGDPLARAEALKAERMEQRRRAITVAQLIERWLADGPEAAPNKRAVSWEHDASRLRRHIVPLLGNILAGDLRRADIEKAQRQIRDGETATREKSAKKRGLAVVRGGPSIARGAIVSLSSCYGWAVAQELVDANPVTNVQKLAAVKRERFLSDKETAKLLDTLTAMQDERSLSKEHADVIRLLLLTGARKAEISELAWSEVDLVHGVIKLPPARSKTGEKAIPLNAPAAAILAERSAQNDRLAKKGRSPVVFPAPTNSKMPATGLQKAWQRVRTRAKLGNTRLHDLRHSYASFAVAGGASLALIGKVLGHTQVSTTQRYAHFGADPGKELAERVGKRILGTREQKNDSIVKLRQKDEAS</sequence>
<dbReference type="InterPro" id="IPR010998">
    <property type="entry name" value="Integrase_recombinase_N"/>
</dbReference>
<dbReference type="Gene3D" id="1.10.150.130">
    <property type="match status" value="1"/>
</dbReference>
<dbReference type="InterPro" id="IPR025166">
    <property type="entry name" value="Integrase_DNA_bind_dom"/>
</dbReference>
<dbReference type="GO" id="GO:0015074">
    <property type="term" value="P:DNA integration"/>
    <property type="evidence" value="ECO:0007669"/>
    <property type="project" value="UniProtKB-KW"/>
</dbReference>
<dbReference type="PANTHER" id="PTHR30629">
    <property type="entry name" value="PROPHAGE INTEGRASE"/>
    <property type="match status" value="1"/>
</dbReference>
<dbReference type="PANTHER" id="PTHR30629:SF2">
    <property type="entry name" value="PROPHAGE INTEGRASE INTS-RELATED"/>
    <property type="match status" value="1"/>
</dbReference>
<dbReference type="AlphaFoldDB" id="A0A1B1AMI2"/>
<keyword evidence="9" id="KW-1185">Reference proteome</keyword>
<dbReference type="Gene3D" id="1.10.443.10">
    <property type="entry name" value="Intergrase catalytic core"/>
    <property type="match status" value="1"/>
</dbReference>
<keyword evidence="2" id="KW-0229">DNA integration</keyword>
<dbReference type="GO" id="GO:0003677">
    <property type="term" value="F:DNA binding"/>
    <property type="evidence" value="ECO:0007669"/>
    <property type="project" value="UniProtKB-UniRule"/>
</dbReference>
<dbReference type="PROSITE" id="PS51898">
    <property type="entry name" value="TYR_RECOMBINASE"/>
    <property type="match status" value="1"/>
</dbReference>
<protein>
    <recommendedName>
        <fullName evidence="10">Tyr recombinase domain-containing protein</fullName>
    </recommendedName>
</protein>
<dbReference type="GO" id="GO:0006310">
    <property type="term" value="P:DNA recombination"/>
    <property type="evidence" value="ECO:0007669"/>
    <property type="project" value="UniProtKB-KW"/>
</dbReference>
<dbReference type="InParanoid" id="A0A1B1AMI2"/>
<keyword evidence="3 5" id="KW-0238">DNA-binding</keyword>
<dbReference type="Proteomes" id="UP000092498">
    <property type="component" value="Chromosome"/>
</dbReference>
<dbReference type="Pfam" id="PF13356">
    <property type="entry name" value="Arm-DNA-bind_3"/>
    <property type="match status" value="1"/>
</dbReference>
<feature type="domain" description="Core-binding (CB)" evidence="7">
    <location>
        <begin position="117"/>
        <end position="219"/>
    </location>
</feature>
<reference evidence="8 9" key="1">
    <citation type="submission" date="2015-11" db="EMBL/GenBank/DDBJ databases">
        <title>Whole-Genome Sequence of Candidatus Oderbacter manganicum from the National Park Lower Oder Valley, Germany.</title>
        <authorList>
            <person name="Braun B."/>
            <person name="Liere K."/>
            <person name="Szewzyk U."/>
        </authorList>
    </citation>
    <scope>NUCLEOTIDE SEQUENCE [LARGE SCALE GENOMIC DNA]</scope>
    <source>
        <strain evidence="8 9">OTSz_A_272</strain>
    </source>
</reference>
<evidence type="ECO:0000313" key="8">
    <source>
        <dbReference type="EMBL" id="ANP47764.1"/>
    </source>
</evidence>
<dbReference type="InterPro" id="IPR044068">
    <property type="entry name" value="CB"/>
</dbReference>
<dbReference type="InterPro" id="IPR002104">
    <property type="entry name" value="Integrase_catalytic"/>
</dbReference>
<keyword evidence="4" id="KW-0233">DNA recombination</keyword>
<dbReference type="PROSITE" id="PS51900">
    <property type="entry name" value="CB"/>
    <property type="match status" value="1"/>
</dbReference>
<dbReference type="Pfam" id="PF00589">
    <property type="entry name" value="Phage_integrase"/>
    <property type="match status" value="1"/>
</dbReference>
<proteinExistence type="inferred from homology"/>
<dbReference type="STRING" id="1759059.ATE48_18615"/>
<evidence type="ECO:0008006" key="10">
    <source>
        <dbReference type="Google" id="ProtNLM"/>
    </source>
</evidence>
<evidence type="ECO:0000256" key="1">
    <source>
        <dbReference type="ARBA" id="ARBA00008857"/>
    </source>
</evidence>
<dbReference type="InterPro" id="IPR038488">
    <property type="entry name" value="Integrase_DNA-bd_sf"/>
</dbReference>